<protein>
    <recommendedName>
        <fullName evidence="2">non-specific serine/threonine protein kinase</fullName>
        <ecNumber evidence="2">2.7.11.1</ecNumber>
    </recommendedName>
</protein>
<feature type="region of interest" description="Disordered" evidence="11">
    <location>
        <begin position="617"/>
        <end position="670"/>
    </location>
</feature>
<dbReference type="InterPro" id="IPR000719">
    <property type="entry name" value="Prot_kinase_dom"/>
</dbReference>
<dbReference type="InterPro" id="IPR008271">
    <property type="entry name" value="Ser/Thr_kinase_AS"/>
</dbReference>
<evidence type="ECO:0000256" key="8">
    <source>
        <dbReference type="ARBA" id="ARBA00022821"/>
    </source>
</evidence>
<evidence type="ECO:0000256" key="3">
    <source>
        <dbReference type="ARBA" id="ARBA00022475"/>
    </source>
</evidence>
<evidence type="ECO:0000256" key="1">
    <source>
        <dbReference type="ARBA" id="ARBA00004236"/>
    </source>
</evidence>
<gene>
    <name evidence="13" type="primary">PIX7</name>
    <name evidence="13" type="ORF">SDJN03_27994</name>
</gene>
<dbReference type="CDD" id="cd14066">
    <property type="entry name" value="STKc_IRAK"/>
    <property type="match status" value="1"/>
</dbReference>
<evidence type="ECO:0000256" key="4">
    <source>
        <dbReference type="ARBA" id="ARBA00022527"/>
    </source>
</evidence>
<dbReference type="Pfam" id="PF07714">
    <property type="entry name" value="PK_Tyr_Ser-Thr"/>
    <property type="match status" value="1"/>
</dbReference>
<evidence type="ECO:0000256" key="10">
    <source>
        <dbReference type="PROSITE-ProRule" id="PRU10141"/>
    </source>
</evidence>
<feature type="compositionally biased region" description="Low complexity" evidence="11">
    <location>
        <begin position="648"/>
        <end position="660"/>
    </location>
</feature>
<feature type="compositionally biased region" description="Pro residues" evidence="11">
    <location>
        <begin position="661"/>
        <end position="670"/>
    </location>
</feature>
<feature type="compositionally biased region" description="Polar residues" evidence="11">
    <location>
        <begin position="635"/>
        <end position="646"/>
    </location>
</feature>
<dbReference type="InterPro" id="IPR001245">
    <property type="entry name" value="Ser-Thr/Tyr_kinase_cat_dom"/>
</dbReference>
<feature type="binding site" evidence="10">
    <location>
        <position position="349"/>
    </location>
    <ligand>
        <name>ATP</name>
        <dbReference type="ChEBI" id="CHEBI:30616"/>
    </ligand>
</feature>
<evidence type="ECO:0000313" key="13">
    <source>
        <dbReference type="EMBL" id="KAG6574107.1"/>
    </source>
</evidence>
<evidence type="ECO:0000256" key="2">
    <source>
        <dbReference type="ARBA" id="ARBA00012513"/>
    </source>
</evidence>
<dbReference type="GO" id="GO:0006952">
    <property type="term" value="P:defense response"/>
    <property type="evidence" value="ECO:0007669"/>
    <property type="project" value="UniProtKB-KW"/>
</dbReference>
<dbReference type="InterPro" id="IPR050823">
    <property type="entry name" value="Plant_Ser_Thr_Prot_Kinase"/>
</dbReference>
<dbReference type="Proteomes" id="UP000685013">
    <property type="component" value="Chromosome 18"/>
</dbReference>
<name>A0AAV6M355_9ROSI</name>
<organism evidence="13 14">
    <name type="scientific">Cucurbita argyrosperma subsp. sororia</name>
    <dbReference type="NCBI Taxonomy" id="37648"/>
    <lineage>
        <taxon>Eukaryota</taxon>
        <taxon>Viridiplantae</taxon>
        <taxon>Streptophyta</taxon>
        <taxon>Embryophyta</taxon>
        <taxon>Tracheophyta</taxon>
        <taxon>Spermatophyta</taxon>
        <taxon>Magnoliopsida</taxon>
        <taxon>eudicotyledons</taxon>
        <taxon>Gunneridae</taxon>
        <taxon>Pentapetalae</taxon>
        <taxon>rosids</taxon>
        <taxon>fabids</taxon>
        <taxon>Cucurbitales</taxon>
        <taxon>Cucurbitaceae</taxon>
        <taxon>Cucurbiteae</taxon>
        <taxon>Cucurbita</taxon>
    </lineage>
</organism>
<keyword evidence="5" id="KW-0808">Transferase</keyword>
<accession>A0AAV6M355</accession>
<dbReference type="EC" id="2.7.11.1" evidence="2"/>
<keyword evidence="3" id="KW-0472">Membrane</keyword>
<dbReference type="GO" id="GO:0005886">
    <property type="term" value="C:plasma membrane"/>
    <property type="evidence" value="ECO:0007669"/>
    <property type="project" value="UniProtKB-SubCell"/>
</dbReference>
<keyword evidence="7 13" id="KW-0418">Kinase</keyword>
<dbReference type="PROSITE" id="PS50011">
    <property type="entry name" value="PROTEIN_KINASE_DOM"/>
    <property type="match status" value="1"/>
</dbReference>
<keyword evidence="14" id="KW-1185">Reference proteome</keyword>
<dbReference type="GO" id="GO:0004674">
    <property type="term" value="F:protein serine/threonine kinase activity"/>
    <property type="evidence" value="ECO:0007669"/>
    <property type="project" value="UniProtKB-KW"/>
</dbReference>
<evidence type="ECO:0000256" key="6">
    <source>
        <dbReference type="ARBA" id="ARBA00022741"/>
    </source>
</evidence>
<reference evidence="13 14" key="1">
    <citation type="journal article" date="2021" name="Hortic Res">
        <title>The domestication of Cucurbita argyrosperma as revealed by the genome of its wild relative.</title>
        <authorList>
            <person name="Barrera-Redondo J."/>
            <person name="Sanchez-de la Vega G."/>
            <person name="Aguirre-Liguori J.A."/>
            <person name="Castellanos-Morales G."/>
            <person name="Gutierrez-Guerrero Y.T."/>
            <person name="Aguirre-Dugua X."/>
            <person name="Aguirre-Planter E."/>
            <person name="Tenaillon M.I."/>
            <person name="Lira-Saade R."/>
            <person name="Eguiarte L.E."/>
        </authorList>
    </citation>
    <scope>NUCLEOTIDE SEQUENCE [LARGE SCALE GENOMIC DNA]</scope>
    <source>
        <strain evidence="13">JBR-2021</strain>
    </source>
</reference>
<evidence type="ECO:0000256" key="7">
    <source>
        <dbReference type="ARBA" id="ARBA00022777"/>
    </source>
</evidence>
<feature type="domain" description="Protein kinase" evidence="12">
    <location>
        <begin position="311"/>
        <end position="597"/>
    </location>
</feature>
<evidence type="ECO:0000313" key="14">
    <source>
        <dbReference type="Proteomes" id="UP000685013"/>
    </source>
</evidence>
<comment type="caution">
    <text evidence="13">The sequence shown here is derived from an EMBL/GenBank/DDBJ whole genome shotgun (WGS) entry which is preliminary data.</text>
</comment>
<evidence type="ECO:0000259" key="12">
    <source>
        <dbReference type="PROSITE" id="PS50011"/>
    </source>
</evidence>
<feature type="compositionally biased region" description="Low complexity" evidence="11">
    <location>
        <begin position="268"/>
        <end position="284"/>
    </location>
</feature>
<evidence type="ECO:0000256" key="11">
    <source>
        <dbReference type="SAM" id="MobiDB-lite"/>
    </source>
</evidence>
<evidence type="ECO:0000256" key="9">
    <source>
        <dbReference type="ARBA" id="ARBA00022840"/>
    </source>
</evidence>
<sequence length="670" mass="74760">MMSNQQLSEGFKFQVLTLQASNLTSEDLTMTVLAPSSSSYPSVISLNSSSSSPMSRYWVLNEVAGEKYSTSLERPRSIPVASENQRHNVDFGGRPIPFEELSSPMSDIIPSAGLGCSHLCLQSRIPLGCIPSQSTTTIKLELLPLTDGIITLETLQINIKEKGRFLRGAIIQNRPHKIKPTSLDRRRRFVYDLILVDRISPSKGFLMEFIDFYTICQVEVATREVELWSCISSRSKVDSSISGTSINYAESKSTVDSSRDQPTPQEISSTNTSMSNAESNSSTSKLEEELKISPHLRKFSFNDLKLATRNFRPESLLGEGGFGCVFKGWVEENGTAPVKPGTGLTVAVKTLNHDGLQGHKEWMAEVNFLSDLKHPNLVKLIGYCNEDDQRLLVYEFMPRGSLENHLFRRSLPLPWSIRMKIALGAAKGLAFLHEEAKRPVIYRDFKTSNILLDAEYNAKLSDFGLAKDGPDGDKTHVSTRVMGTYGYAAPEYVMTGHLTSRSDVYSFGVVLLEMLTGRRSMDKNRPNGEHNLVEWARPYLGEKKRFYRLIDPRLEGHFSIKGAQKAVQLAAQCLSRDQKVRPLMSEVVEALKPLPNLKDMASSSYYFQTMQADRVRSSPMARNGYHTAAGPVPKNGQQLRSHSIANGSHASPYHQQQQQPHPSPKPNVKP</sequence>
<keyword evidence="4" id="KW-0723">Serine/threonine-protein kinase</keyword>
<dbReference type="PANTHER" id="PTHR45621">
    <property type="entry name" value="OS01G0588500 PROTEIN-RELATED"/>
    <property type="match status" value="1"/>
</dbReference>
<dbReference type="FunFam" id="3.30.200.20:FF:000228">
    <property type="entry name" value="Serine/threonine-protein kinase BIK1"/>
    <property type="match status" value="1"/>
</dbReference>
<keyword evidence="9 10" id="KW-0067">ATP-binding</keyword>
<feature type="compositionally biased region" description="Polar residues" evidence="11">
    <location>
        <begin position="251"/>
        <end position="267"/>
    </location>
</feature>
<proteinExistence type="predicted"/>
<dbReference type="AlphaFoldDB" id="A0AAV6M355"/>
<comment type="subcellular location">
    <subcellularLocation>
        <location evidence="1">Cell membrane</location>
    </subcellularLocation>
</comment>
<keyword evidence="3" id="KW-1003">Cell membrane</keyword>
<evidence type="ECO:0000256" key="5">
    <source>
        <dbReference type="ARBA" id="ARBA00022679"/>
    </source>
</evidence>
<dbReference type="PROSITE" id="PS00108">
    <property type="entry name" value="PROTEIN_KINASE_ST"/>
    <property type="match status" value="1"/>
</dbReference>
<dbReference type="SMART" id="SM00220">
    <property type="entry name" value="S_TKc"/>
    <property type="match status" value="1"/>
</dbReference>
<dbReference type="FunFam" id="1.10.510.10:FF:000258">
    <property type="entry name" value="Probable serine/threonine-protein kinase PBL8"/>
    <property type="match status" value="1"/>
</dbReference>
<dbReference type="InterPro" id="IPR017441">
    <property type="entry name" value="Protein_kinase_ATP_BS"/>
</dbReference>
<dbReference type="GO" id="GO:0005524">
    <property type="term" value="F:ATP binding"/>
    <property type="evidence" value="ECO:0007669"/>
    <property type="project" value="UniProtKB-UniRule"/>
</dbReference>
<dbReference type="PROSITE" id="PS00107">
    <property type="entry name" value="PROTEIN_KINASE_ATP"/>
    <property type="match status" value="1"/>
</dbReference>
<feature type="region of interest" description="Disordered" evidence="11">
    <location>
        <begin position="251"/>
        <end position="287"/>
    </location>
</feature>
<keyword evidence="6 10" id="KW-0547">Nucleotide-binding</keyword>
<keyword evidence="8" id="KW-0611">Plant defense</keyword>
<dbReference type="EMBL" id="JAGKQH010000018">
    <property type="protein sequence ID" value="KAG6574107.1"/>
    <property type="molecule type" value="Genomic_DNA"/>
</dbReference>
<feature type="non-terminal residue" evidence="13">
    <location>
        <position position="1"/>
    </location>
</feature>